<dbReference type="EnsemblPlants" id="AUR62005437-RA">
    <property type="protein sequence ID" value="AUR62005437-RA:cds"/>
    <property type="gene ID" value="AUR62005437"/>
</dbReference>
<evidence type="ECO:0000313" key="1">
    <source>
        <dbReference type="EnsemblPlants" id="AUR62005437-RA:cds"/>
    </source>
</evidence>
<dbReference type="Proteomes" id="UP000596660">
    <property type="component" value="Unplaced"/>
</dbReference>
<evidence type="ECO:0008006" key="3">
    <source>
        <dbReference type="Google" id="ProtNLM"/>
    </source>
</evidence>
<reference evidence="1" key="2">
    <citation type="submission" date="2021-03" db="UniProtKB">
        <authorList>
            <consortium name="EnsemblPlants"/>
        </authorList>
    </citation>
    <scope>IDENTIFICATION</scope>
</reference>
<keyword evidence="2" id="KW-1185">Reference proteome</keyword>
<sequence>MKADEKFGTWLVNEAPEFITQKDNNGRSAWDKAYELGIAWFIKAVLKKDSSMFSSELLAWTKACENGHVAAICAFIDHNPRAFRYLCIEKRILLYII</sequence>
<name>A0A803L0P9_CHEQI</name>
<dbReference type="Gramene" id="AUR62005437-RA">
    <property type="protein sequence ID" value="AUR62005437-RA:cds"/>
    <property type="gene ID" value="AUR62005437"/>
</dbReference>
<evidence type="ECO:0000313" key="2">
    <source>
        <dbReference type="Proteomes" id="UP000596660"/>
    </source>
</evidence>
<proteinExistence type="predicted"/>
<organism evidence="1 2">
    <name type="scientific">Chenopodium quinoa</name>
    <name type="common">Quinoa</name>
    <dbReference type="NCBI Taxonomy" id="63459"/>
    <lineage>
        <taxon>Eukaryota</taxon>
        <taxon>Viridiplantae</taxon>
        <taxon>Streptophyta</taxon>
        <taxon>Embryophyta</taxon>
        <taxon>Tracheophyta</taxon>
        <taxon>Spermatophyta</taxon>
        <taxon>Magnoliopsida</taxon>
        <taxon>eudicotyledons</taxon>
        <taxon>Gunneridae</taxon>
        <taxon>Pentapetalae</taxon>
        <taxon>Caryophyllales</taxon>
        <taxon>Chenopodiaceae</taxon>
        <taxon>Chenopodioideae</taxon>
        <taxon>Atripliceae</taxon>
        <taxon>Chenopodium</taxon>
    </lineage>
</organism>
<reference evidence="1" key="1">
    <citation type="journal article" date="2017" name="Nature">
        <title>The genome of Chenopodium quinoa.</title>
        <authorList>
            <person name="Jarvis D.E."/>
            <person name="Ho Y.S."/>
            <person name="Lightfoot D.J."/>
            <person name="Schmoeckel S.M."/>
            <person name="Li B."/>
            <person name="Borm T.J.A."/>
            <person name="Ohyanagi H."/>
            <person name="Mineta K."/>
            <person name="Michell C.T."/>
            <person name="Saber N."/>
            <person name="Kharbatia N.M."/>
            <person name="Rupper R.R."/>
            <person name="Sharp A.R."/>
            <person name="Dally N."/>
            <person name="Boughton B.A."/>
            <person name="Woo Y.H."/>
            <person name="Gao G."/>
            <person name="Schijlen E.G.W.M."/>
            <person name="Guo X."/>
            <person name="Momin A.A."/>
            <person name="Negrao S."/>
            <person name="Al-Babili S."/>
            <person name="Gehring C."/>
            <person name="Roessner U."/>
            <person name="Jung C."/>
            <person name="Murphy K."/>
            <person name="Arold S.T."/>
            <person name="Gojobori T."/>
            <person name="van der Linden C.G."/>
            <person name="van Loo E.N."/>
            <person name="Jellen E.N."/>
            <person name="Maughan P.J."/>
            <person name="Tester M."/>
        </authorList>
    </citation>
    <scope>NUCLEOTIDE SEQUENCE [LARGE SCALE GENOMIC DNA]</scope>
    <source>
        <strain evidence="1">cv. PI 614886</strain>
    </source>
</reference>
<protein>
    <recommendedName>
        <fullName evidence="3">Ankyrin repeat protein</fullName>
    </recommendedName>
</protein>
<accession>A0A803L0P9</accession>
<dbReference type="SMR" id="A0A803L0P9"/>
<dbReference type="AlphaFoldDB" id="A0A803L0P9"/>